<dbReference type="InterPro" id="IPR050306">
    <property type="entry name" value="PfkB_Carbo_kinase"/>
</dbReference>
<name>A0A6A7MYU8_9BURK</name>
<dbReference type="RefSeq" id="WP_152837393.1">
    <property type="nucleotide sequence ID" value="NZ_WHUG01000002.1"/>
</dbReference>
<dbReference type="GO" id="GO:0019698">
    <property type="term" value="P:D-galacturonate catabolic process"/>
    <property type="evidence" value="ECO:0007669"/>
    <property type="project" value="TreeGrafter"/>
</dbReference>
<dbReference type="PROSITE" id="PS00584">
    <property type="entry name" value="PFKB_KINASES_2"/>
    <property type="match status" value="1"/>
</dbReference>
<evidence type="ECO:0000313" key="6">
    <source>
        <dbReference type="Proteomes" id="UP000440498"/>
    </source>
</evidence>
<evidence type="ECO:0000313" key="5">
    <source>
        <dbReference type="EMBL" id="MQA37954.1"/>
    </source>
</evidence>
<gene>
    <name evidence="5" type="ORF">GEV02_07320</name>
</gene>
<evidence type="ECO:0000259" key="4">
    <source>
        <dbReference type="Pfam" id="PF00294"/>
    </source>
</evidence>
<evidence type="ECO:0000256" key="1">
    <source>
        <dbReference type="ARBA" id="ARBA00010688"/>
    </source>
</evidence>
<feature type="domain" description="Carbohydrate kinase PfkB" evidence="4">
    <location>
        <begin position="7"/>
        <end position="295"/>
    </location>
</feature>
<dbReference type="SUPFAM" id="SSF53613">
    <property type="entry name" value="Ribokinase-like"/>
    <property type="match status" value="1"/>
</dbReference>
<comment type="similarity">
    <text evidence="1">Belongs to the carbohydrate kinase PfkB family.</text>
</comment>
<dbReference type="PANTHER" id="PTHR43085">
    <property type="entry name" value="HEXOKINASE FAMILY MEMBER"/>
    <property type="match status" value="1"/>
</dbReference>
<evidence type="ECO:0000256" key="2">
    <source>
        <dbReference type="ARBA" id="ARBA00022679"/>
    </source>
</evidence>
<keyword evidence="3 5" id="KW-0418">Kinase</keyword>
<keyword evidence="2" id="KW-0808">Transferase</keyword>
<dbReference type="GO" id="GO:0008673">
    <property type="term" value="F:2-dehydro-3-deoxygluconokinase activity"/>
    <property type="evidence" value="ECO:0007669"/>
    <property type="project" value="TreeGrafter"/>
</dbReference>
<reference evidence="5 6" key="1">
    <citation type="submission" date="2019-10" db="EMBL/GenBank/DDBJ databases">
        <title>Two novel species isolated from a subtropical stream in China.</title>
        <authorList>
            <person name="Lu H."/>
        </authorList>
    </citation>
    <scope>NUCLEOTIDE SEQUENCE [LARGE SCALE GENOMIC DNA]</scope>
    <source>
        <strain evidence="5 6">FT29W</strain>
    </source>
</reference>
<dbReference type="InterPro" id="IPR002173">
    <property type="entry name" value="Carboh/pur_kinase_PfkB_CS"/>
</dbReference>
<dbReference type="GO" id="GO:0042840">
    <property type="term" value="P:D-glucuronate catabolic process"/>
    <property type="evidence" value="ECO:0007669"/>
    <property type="project" value="TreeGrafter"/>
</dbReference>
<keyword evidence="6" id="KW-1185">Reference proteome</keyword>
<organism evidence="5 6">
    <name type="scientific">Rugamonas aquatica</name>
    <dbReference type="NCBI Taxonomy" id="2743357"/>
    <lineage>
        <taxon>Bacteria</taxon>
        <taxon>Pseudomonadati</taxon>
        <taxon>Pseudomonadota</taxon>
        <taxon>Betaproteobacteria</taxon>
        <taxon>Burkholderiales</taxon>
        <taxon>Oxalobacteraceae</taxon>
        <taxon>Telluria group</taxon>
        <taxon>Rugamonas</taxon>
    </lineage>
</organism>
<dbReference type="Pfam" id="PF00294">
    <property type="entry name" value="PfkB"/>
    <property type="match status" value="1"/>
</dbReference>
<evidence type="ECO:0000256" key="3">
    <source>
        <dbReference type="ARBA" id="ARBA00022777"/>
    </source>
</evidence>
<sequence length="304" mass="31822">MNGRRFDLVALGECMVELHAGEPLGEAAQLTRAFGGDVLNALASAVRQGGRTGFITRVGDDPFGPSLLRQWRQLGIDTEQAPLAAGDNGVYFISLLEGGEREFTYRRKDSAASRIAAADLDAAYIASASCILLSGITQAISDSAMQATLAAARIARAYGVKVAYDPNYRPRLWAERGGLDAAKRAFDALLPLVDILLPSHPTDFELFAAAPVLAAHPGLELAIKCGAEGSLLMLSSGPLCIAPAKATVVDTTGAGDAWNGAYLLHRMRGADAERAATLANQAAAAKLPHRGAIPPYVSPSATIN</sequence>
<dbReference type="Proteomes" id="UP000440498">
    <property type="component" value="Unassembled WGS sequence"/>
</dbReference>
<comment type="caution">
    <text evidence="5">The sequence shown here is derived from an EMBL/GenBank/DDBJ whole genome shotgun (WGS) entry which is preliminary data.</text>
</comment>
<accession>A0A6A7MYU8</accession>
<dbReference type="Gene3D" id="3.40.1190.20">
    <property type="match status" value="1"/>
</dbReference>
<dbReference type="EMBL" id="WHUG01000002">
    <property type="protein sequence ID" value="MQA37954.1"/>
    <property type="molecule type" value="Genomic_DNA"/>
</dbReference>
<dbReference type="GO" id="GO:0006974">
    <property type="term" value="P:DNA damage response"/>
    <property type="evidence" value="ECO:0007669"/>
    <property type="project" value="TreeGrafter"/>
</dbReference>
<dbReference type="AlphaFoldDB" id="A0A6A7MYU8"/>
<dbReference type="CDD" id="cd01166">
    <property type="entry name" value="KdgK"/>
    <property type="match status" value="1"/>
</dbReference>
<dbReference type="InterPro" id="IPR029056">
    <property type="entry name" value="Ribokinase-like"/>
</dbReference>
<protein>
    <submittedName>
        <fullName evidence="5">Sugar kinase</fullName>
    </submittedName>
</protein>
<proteinExistence type="inferred from homology"/>
<dbReference type="GO" id="GO:0005829">
    <property type="term" value="C:cytosol"/>
    <property type="evidence" value="ECO:0007669"/>
    <property type="project" value="TreeGrafter"/>
</dbReference>
<dbReference type="InterPro" id="IPR011611">
    <property type="entry name" value="PfkB_dom"/>
</dbReference>
<dbReference type="PANTHER" id="PTHR43085:SF15">
    <property type="entry name" value="2-DEHYDRO-3-DEOXYGLUCONOKINASE"/>
    <property type="match status" value="1"/>
</dbReference>